<protein>
    <submittedName>
        <fullName evidence="3">Phosphoesterase</fullName>
    </submittedName>
</protein>
<dbReference type="PANTHER" id="PTHR43143">
    <property type="entry name" value="METALLOPHOSPHOESTERASE, CALCINEURIN SUPERFAMILY"/>
    <property type="match status" value="1"/>
</dbReference>
<dbReference type="Gene3D" id="2.80.10.50">
    <property type="match status" value="1"/>
</dbReference>
<dbReference type="PROSITE" id="PS50915">
    <property type="entry name" value="CRYSTALLIN_BETA_GAMMA"/>
    <property type="match status" value="1"/>
</dbReference>
<dbReference type="InterPro" id="IPR036359">
    <property type="entry name" value="Thiol_cytolysin_sf"/>
</dbReference>
<reference evidence="3" key="2">
    <citation type="submission" date="2020-02" db="EMBL/GenBank/DDBJ databases">
        <authorList>
            <consortium name="NCBI Pathogen Detection Project"/>
        </authorList>
    </citation>
    <scope>NUCLEOTIDE SEQUENCE</scope>
    <source>
        <strain evidence="3">MA.CK_94/00000542</strain>
    </source>
</reference>
<dbReference type="InterPro" id="IPR051918">
    <property type="entry name" value="STPP_CPPED1"/>
</dbReference>
<name>A0A759KB97_SALER</name>
<evidence type="ECO:0000313" key="3">
    <source>
        <dbReference type="EMBL" id="HAG1892139.1"/>
    </source>
</evidence>
<dbReference type="Pfam" id="PF00652">
    <property type="entry name" value="Ricin_B_lectin"/>
    <property type="match status" value="1"/>
</dbReference>
<dbReference type="Gene3D" id="3.60.21.10">
    <property type="match status" value="1"/>
</dbReference>
<dbReference type="InterPro" id="IPR029052">
    <property type="entry name" value="Metallo-depent_PP-like"/>
</dbReference>
<dbReference type="Gene3D" id="2.60.20.10">
    <property type="entry name" value="Crystallins"/>
    <property type="match status" value="1"/>
</dbReference>
<accession>A0A759KB97</accession>
<evidence type="ECO:0000259" key="2">
    <source>
        <dbReference type="PROSITE" id="PS50915"/>
    </source>
</evidence>
<dbReference type="InterPro" id="IPR004843">
    <property type="entry name" value="Calcineurin-like_PHP"/>
</dbReference>
<dbReference type="EMBL" id="DAAXOJ010000008">
    <property type="protein sequence ID" value="HAG1892139.1"/>
    <property type="molecule type" value="Genomic_DNA"/>
</dbReference>
<sequence>MKRRYLLSFFFVPGILMAHPFKQGVMVMDVRKSDVSEGTDIIIYSPHGGDNQNFIYENGNIKLASNQNYCVDVSRNPNYKENSIILWTCNGGDNQKFTITDGTIRPRDRANECITVKSEGFLKSEQCVSSPQQKFDIPNVCTYKDAYYRNMTECTDSDIPMVKDNDTLSSLSVVNSSGLMFEYRDFKGDKVRFDKNIPFIDDVKKGFNDKVSSLKISSEKTFLITSDPQLVCTGNCGGISADTSTGNIRAQYDMFNKYYPNASAVIINGDLTDYGKNYQWDKFKSLVGQLKIPYYYGLGNHEMYNTLRDFEGSGSGCYENHCIIRSITNLFYHVNNSNNIADFDVNYTHGYEFPEVRETIKGTLSYSVDFGDVLVIQLNDYENGEKNGKKKNPLKIDQYTSGAPEALDIGLMRYVIDRNQDAEYSWLERQLYSAYKNNQVVIVNQHRYDADAGNLKKLLDKYNVQLRFAGHHHNAIGEKHRGFRLSGSSALGTYLKVDVDTSKKTAKVYKGVNNTNTPELIETISLEPPKGNITPPPPGPVYLRVKTSGGYEAFVSLVYRTKDGQQKKINSGKLLAGNSWEYNVPGGSTIDYLEARNNTGLAWEPQRRIFRVENIRNDTCFSTWGTTLNSAWQQVSCR</sequence>
<gene>
    <name evidence="3" type="ORF">G8W59_004201</name>
</gene>
<dbReference type="PROSITE" id="PS50231">
    <property type="entry name" value="RICIN_B_LECTIN"/>
    <property type="match status" value="1"/>
</dbReference>
<dbReference type="GO" id="GO:0016787">
    <property type="term" value="F:hydrolase activity"/>
    <property type="evidence" value="ECO:0007669"/>
    <property type="project" value="InterPro"/>
</dbReference>
<feature type="domain" description="Beta/gamma crystallin 'Greek key'" evidence="2">
    <location>
        <begin position="176"/>
        <end position="218"/>
    </location>
</feature>
<dbReference type="SUPFAM" id="SSF56300">
    <property type="entry name" value="Metallo-dependent phosphatases"/>
    <property type="match status" value="1"/>
</dbReference>
<feature type="chain" id="PRO_5027914006" evidence="1">
    <location>
        <begin position="19"/>
        <end position="638"/>
    </location>
</feature>
<proteinExistence type="predicted"/>
<dbReference type="InterPro" id="IPR035992">
    <property type="entry name" value="Ricin_B-like_lectins"/>
</dbReference>
<keyword evidence="1" id="KW-0732">Signal</keyword>
<reference evidence="3" key="1">
    <citation type="journal article" date="2018" name="Genome Biol.">
        <title>SKESA: strategic k-mer extension for scrupulous assemblies.</title>
        <authorList>
            <person name="Souvorov A."/>
            <person name="Agarwala R."/>
            <person name="Lipman D.J."/>
        </authorList>
    </citation>
    <scope>NUCLEOTIDE SEQUENCE</scope>
    <source>
        <strain evidence="3">MA.CK_94/00000542</strain>
    </source>
</reference>
<dbReference type="GO" id="GO:0015485">
    <property type="term" value="F:cholesterol binding"/>
    <property type="evidence" value="ECO:0007669"/>
    <property type="project" value="InterPro"/>
</dbReference>
<dbReference type="InterPro" id="IPR001064">
    <property type="entry name" value="Beta/gamma_crystallin"/>
</dbReference>
<organism evidence="3">
    <name type="scientific">Salmonella enterica</name>
    <name type="common">Salmonella choleraesuis</name>
    <dbReference type="NCBI Taxonomy" id="28901"/>
    <lineage>
        <taxon>Bacteria</taxon>
        <taxon>Pseudomonadati</taxon>
        <taxon>Pseudomonadota</taxon>
        <taxon>Gammaproteobacteria</taxon>
        <taxon>Enterobacterales</taxon>
        <taxon>Enterobacteriaceae</taxon>
        <taxon>Salmonella</taxon>
    </lineage>
</organism>
<dbReference type="Pfam" id="PF00149">
    <property type="entry name" value="Metallophos"/>
    <property type="match status" value="1"/>
</dbReference>
<dbReference type="SMART" id="SM00458">
    <property type="entry name" value="RICIN"/>
    <property type="match status" value="1"/>
</dbReference>
<evidence type="ECO:0000256" key="1">
    <source>
        <dbReference type="SAM" id="SignalP"/>
    </source>
</evidence>
<dbReference type="SUPFAM" id="SSF56978">
    <property type="entry name" value="Perfringolysin"/>
    <property type="match status" value="1"/>
</dbReference>
<feature type="signal peptide" evidence="1">
    <location>
        <begin position="1"/>
        <end position="18"/>
    </location>
</feature>
<dbReference type="SUPFAM" id="SSF50370">
    <property type="entry name" value="Ricin B-like lectins"/>
    <property type="match status" value="1"/>
</dbReference>
<dbReference type="InterPro" id="IPR038700">
    <property type="entry name" value="Thiol_cytolys_C_sf"/>
</dbReference>
<dbReference type="InterPro" id="IPR000772">
    <property type="entry name" value="Ricin_B_lectin"/>
</dbReference>
<dbReference type="Gene3D" id="2.60.40.1430">
    <property type="entry name" value="Perfringolysin, domain 4"/>
    <property type="match status" value="1"/>
</dbReference>
<dbReference type="AlphaFoldDB" id="A0A759KB97"/>
<comment type="caution">
    <text evidence="3">The sequence shown here is derived from an EMBL/GenBank/DDBJ whole genome shotgun (WGS) entry which is preliminary data.</text>
</comment>
<dbReference type="PANTHER" id="PTHR43143:SF1">
    <property type="entry name" value="SERINE_THREONINE-PROTEIN PHOSPHATASE CPPED1"/>
    <property type="match status" value="1"/>
</dbReference>